<evidence type="ECO:0000313" key="2">
    <source>
        <dbReference type="Proteomes" id="UP000215914"/>
    </source>
</evidence>
<dbReference type="Gramene" id="mRNA:HanXRQr2_Chr09g0372041">
    <property type="protein sequence ID" value="mRNA:HanXRQr2_Chr09g0372041"/>
    <property type="gene ID" value="HanXRQr2_Chr09g0372041"/>
</dbReference>
<evidence type="ECO:0000313" key="1">
    <source>
        <dbReference type="EMBL" id="KAF5789506.1"/>
    </source>
</evidence>
<name>A0A9K3I3F3_HELAN</name>
<keyword evidence="2" id="KW-1185">Reference proteome</keyword>
<accession>A0A9K3I3F3</accession>
<proteinExistence type="predicted"/>
<organism evidence="1 2">
    <name type="scientific">Helianthus annuus</name>
    <name type="common">Common sunflower</name>
    <dbReference type="NCBI Taxonomy" id="4232"/>
    <lineage>
        <taxon>Eukaryota</taxon>
        <taxon>Viridiplantae</taxon>
        <taxon>Streptophyta</taxon>
        <taxon>Embryophyta</taxon>
        <taxon>Tracheophyta</taxon>
        <taxon>Spermatophyta</taxon>
        <taxon>Magnoliopsida</taxon>
        <taxon>eudicotyledons</taxon>
        <taxon>Gunneridae</taxon>
        <taxon>Pentapetalae</taxon>
        <taxon>asterids</taxon>
        <taxon>campanulids</taxon>
        <taxon>Asterales</taxon>
        <taxon>Asteraceae</taxon>
        <taxon>Asteroideae</taxon>
        <taxon>Heliantheae alliance</taxon>
        <taxon>Heliantheae</taxon>
        <taxon>Helianthus</taxon>
    </lineage>
</organism>
<gene>
    <name evidence="1" type="ORF">HanXRQr2_Chr09g0372041</name>
</gene>
<comment type="caution">
    <text evidence="1">The sequence shown here is derived from an EMBL/GenBank/DDBJ whole genome shotgun (WGS) entry which is preliminary data.</text>
</comment>
<reference evidence="1" key="1">
    <citation type="journal article" date="2017" name="Nature">
        <title>The sunflower genome provides insights into oil metabolism, flowering and Asterid evolution.</title>
        <authorList>
            <person name="Badouin H."/>
            <person name="Gouzy J."/>
            <person name="Grassa C.J."/>
            <person name="Murat F."/>
            <person name="Staton S.E."/>
            <person name="Cottret L."/>
            <person name="Lelandais-Briere C."/>
            <person name="Owens G.L."/>
            <person name="Carrere S."/>
            <person name="Mayjonade B."/>
            <person name="Legrand L."/>
            <person name="Gill N."/>
            <person name="Kane N.C."/>
            <person name="Bowers J.E."/>
            <person name="Hubner S."/>
            <person name="Bellec A."/>
            <person name="Berard A."/>
            <person name="Berges H."/>
            <person name="Blanchet N."/>
            <person name="Boniface M.C."/>
            <person name="Brunel D."/>
            <person name="Catrice O."/>
            <person name="Chaidir N."/>
            <person name="Claudel C."/>
            <person name="Donnadieu C."/>
            <person name="Faraut T."/>
            <person name="Fievet G."/>
            <person name="Helmstetter N."/>
            <person name="King M."/>
            <person name="Knapp S.J."/>
            <person name="Lai Z."/>
            <person name="Le Paslier M.C."/>
            <person name="Lippi Y."/>
            <person name="Lorenzon L."/>
            <person name="Mandel J.R."/>
            <person name="Marage G."/>
            <person name="Marchand G."/>
            <person name="Marquand E."/>
            <person name="Bret-Mestries E."/>
            <person name="Morien E."/>
            <person name="Nambeesan S."/>
            <person name="Nguyen T."/>
            <person name="Pegot-Espagnet P."/>
            <person name="Pouilly N."/>
            <person name="Raftis F."/>
            <person name="Sallet E."/>
            <person name="Schiex T."/>
            <person name="Thomas J."/>
            <person name="Vandecasteele C."/>
            <person name="Vares D."/>
            <person name="Vear F."/>
            <person name="Vautrin S."/>
            <person name="Crespi M."/>
            <person name="Mangin B."/>
            <person name="Burke J.M."/>
            <person name="Salse J."/>
            <person name="Munos S."/>
            <person name="Vincourt P."/>
            <person name="Rieseberg L.H."/>
            <person name="Langlade N.B."/>
        </authorList>
    </citation>
    <scope>NUCLEOTIDE SEQUENCE</scope>
    <source>
        <tissue evidence="1">Leaves</tissue>
    </source>
</reference>
<dbReference type="AlphaFoldDB" id="A0A9K3I3F3"/>
<dbReference type="Proteomes" id="UP000215914">
    <property type="component" value="Unassembled WGS sequence"/>
</dbReference>
<sequence>MKLPSTIVISSTTHQICPQNSRPFLNSSNIWLISTQQPQMAFSCSGLTLKLHVLERPFHRHKDCVQRWCDEKGNTNLSFFCLYIQIVKILEGLVEEGFTPNHSPPPPPVSG</sequence>
<protein>
    <submittedName>
        <fullName evidence="1">Uncharacterized protein</fullName>
    </submittedName>
</protein>
<dbReference type="EMBL" id="MNCJ02000324">
    <property type="protein sequence ID" value="KAF5789506.1"/>
    <property type="molecule type" value="Genomic_DNA"/>
</dbReference>
<reference evidence="1" key="2">
    <citation type="submission" date="2020-06" db="EMBL/GenBank/DDBJ databases">
        <title>Helianthus annuus Genome sequencing and assembly Release 2.</title>
        <authorList>
            <person name="Gouzy J."/>
            <person name="Langlade N."/>
            <person name="Munos S."/>
        </authorList>
    </citation>
    <scope>NUCLEOTIDE SEQUENCE</scope>
    <source>
        <tissue evidence="1">Leaves</tissue>
    </source>
</reference>